<comment type="caution">
    <text evidence="2">The sequence shown here is derived from an EMBL/GenBank/DDBJ whole genome shotgun (WGS) entry which is preliminary data.</text>
</comment>
<dbReference type="AlphaFoldDB" id="A0A1R0KU90"/>
<evidence type="ECO:0000256" key="1">
    <source>
        <dbReference type="SAM" id="MobiDB-lite"/>
    </source>
</evidence>
<dbReference type="EMBL" id="MQUQ01000007">
    <property type="protein sequence ID" value="OLZ51693.1"/>
    <property type="molecule type" value="Genomic_DNA"/>
</dbReference>
<sequence length="288" mass="31578">MRAASLVGKHHLRMPVDLLGSRNHDANAFLIYLLLDGRSGPNTPAIMRREVGADRLGLSTAQWKRGMAALLREHKNTKGTQPAFVVNTRRGQGRASARTVLPAARYVKLPPDLLDRLPDLEHGGKALRLFGAVLELQPKNNDGGSRPPWCEESSAVLAKTAGVSPVTVPTLRQELEDAGMVIVDIADGRPPVILPIAQVLTEDERKDLATTLREILAARPGTRTPYRRRSGKSTESSVAVDDTTPRNTDDKPRTRTDASTRRTRPARTPRLANDRHEPQDGGRRDESA</sequence>
<evidence type="ECO:0000313" key="3">
    <source>
        <dbReference type="Proteomes" id="UP000187486"/>
    </source>
</evidence>
<keyword evidence="3" id="KW-1185">Reference proteome</keyword>
<reference evidence="2 3" key="1">
    <citation type="submission" date="2016-01" db="EMBL/GenBank/DDBJ databases">
        <title>Amycolatopsis coloradensis genome sequencing and assembly.</title>
        <authorList>
            <person name="Mayilraj S."/>
        </authorList>
    </citation>
    <scope>NUCLEOTIDE SEQUENCE [LARGE SCALE GENOMIC DNA]</scope>
    <source>
        <strain evidence="2 3">DSM 44225</strain>
    </source>
</reference>
<gene>
    <name evidence="2" type="ORF">BS329_15625</name>
</gene>
<protein>
    <submittedName>
        <fullName evidence="2">Uncharacterized protein</fullName>
    </submittedName>
</protein>
<feature type="compositionally biased region" description="Basic and acidic residues" evidence="1">
    <location>
        <begin position="243"/>
        <end position="260"/>
    </location>
</feature>
<proteinExistence type="predicted"/>
<dbReference type="Proteomes" id="UP000187486">
    <property type="component" value="Unassembled WGS sequence"/>
</dbReference>
<feature type="region of interest" description="Disordered" evidence="1">
    <location>
        <begin position="219"/>
        <end position="288"/>
    </location>
</feature>
<dbReference type="STRING" id="76021.BS329_15625"/>
<evidence type="ECO:0000313" key="2">
    <source>
        <dbReference type="EMBL" id="OLZ51693.1"/>
    </source>
</evidence>
<name>A0A1R0KU90_9PSEU</name>
<feature type="compositionally biased region" description="Basic and acidic residues" evidence="1">
    <location>
        <begin position="272"/>
        <end position="288"/>
    </location>
</feature>
<organism evidence="2 3">
    <name type="scientific">Amycolatopsis coloradensis</name>
    <dbReference type="NCBI Taxonomy" id="76021"/>
    <lineage>
        <taxon>Bacteria</taxon>
        <taxon>Bacillati</taxon>
        <taxon>Actinomycetota</taxon>
        <taxon>Actinomycetes</taxon>
        <taxon>Pseudonocardiales</taxon>
        <taxon>Pseudonocardiaceae</taxon>
        <taxon>Amycolatopsis</taxon>
    </lineage>
</organism>
<accession>A0A1R0KU90</accession>